<dbReference type="Proteomes" id="UP001143372">
    <property type="component" value="Unassembled WGS sequence"/>
</dbReference>
<dbReference type="SUPFAM" id="SSF50800">
    <property type="entry name" value="PK beta-barrel domain-like"/>
    <property type="match status" value="1"/>
</dbReference>
<dbReference type="PANTHER" id="PTHR36930">
    <property type="entry name" value="METAL-SULFUR CLUSTER BIOSYNTHESIS PROTEINS YUAD-RELATED"/>
    <property type="match status" value="1"/>
</dbReference>
<protein>
    <submittedName>
        <fullName evidence="2">Molybdenum cofactor sulfurase</fullName>
    </submittedName>
</protein>
<dbReference type="PROSITE" id="PS51340">
    <property type="entry name" value="MOSC"/>
    <property type="match status" value="1"/>
</dbReference>
<dbReference type="Gene3D" id="2.40.33.20">
    <property type="entry name" value="PK beta-barrel domain-like"/>
    <property type="match status" value="1"/>
</dbReference>
<reference evidence="2" key="1">
    <citation type="journal article" date="2014" name="Int. J. Syst. Evol. Microbiol.">
        <title>Complete genome sequence of Corynebacterium casei LMG S-19264T (=DSM 44701T), isolated from a smear-ripened cheese.</title>
        <authorList>
            <consortium name="US DOE Joint Genome Institute (JGI-PGF)"/>
            <person name="Walter F."/>
            <person name="Albersmeier A."/>
            <person name="Kalinowski J."/>
            <person name="Ruckert C."/>
        </authorList>
    </citation>
    <scope>NUCLEOTIDE SEQUENCE</scope>
    <source>
        <strain evidence="2">VKM B-2347</strain>
    </source>
</reference>
<dbReference type="Pfam" id="PF03473">
    <property type="entry name" value="MOSC"/>
    <property type="match status" value="1"/>
</dbReference>
<dbReference type="InterPro" id="IPR052716">
    <property type="entry name" value="MOSC_domain"/>
</dbReference>
<accession>A0A9W6IWY4</accession>
<sequence>MADLFGDDQLPPIRRARSLVARLAATLAAIDGSPFETEPVRSIDLALDGVAGDRHAGFTRPAGLREPWYPRGAEIRSGRQISIVSVEELDAVGAAMGTARIAAGWIGANLLIEGLPRLSFLPPGTRLFFEGGAAIVVEAQNAPCRHAGRAIARHTGRPGDEVAFPKIARRLRGLVASVERPGTVVAGTELKVRLPEQWIY</sequence>
<evidence type="ECO:0000313" key="3">
    <source>
        <dbReference type="Proteomes" id="UP001143372"/>
    </source>
</evidence>
<proteinExistence type="predicted"/>
<evidence type="ECO:0000259" key="1">
    <source>
        <dbReference type="PROSITE" id="PS51340"/>
    </source>
</evidence>
<gene>
    <name evidence="2" type="ORF">GCM10008179_02980</name>
</gene>
<dbReference type="PANTHER" id="PTHR36930:SF1">
    <property type="entry name" value="MOSC DOMAIN-CONTAINING PROTEIN"/>
    <property type="match status" value="1"/>
</dbReference>
<name>A0A9W6IWY4_9HYPH</name>
<dbReference type="InterPro" id="IPR011037">
    <property type="entry name" value="Pyrv_Knase-like_insert_dom_sf"/>
</dbReference>
<dbReference type="GO" id="GO:0003824">
    <property type="term" value="F:catalytic activity"/>
    <property type="evidence" value="ECO:0007669"/>
    <property type="project" value="InterPro"/>
</dbReference>
<comment type="caution">
    <text evidence="2">The sequence shown here is derived from an EMBL/GenBank/DDBJ whole genome shotgun (WGS) entry which is preliminary data.</text>
</comment>
<dbReference type="AlphaFoldDB" id="A0A9W6IWY4"/>
<organism evidence="2 3">
    <name type="scientific">Hansschlegelia plantiphila</name>
    <dbReference type="NCBI Taxonomy" id="374655"/>
    <lineage>
        <taxon>Bacteria</taxon>
        <taxon>Pseudomonadati</taxon>
        <taxon>Pseudomonadota</taxon>
        <taxon>Alphaproteobacteria</taxon>
        <taxon>Hyphomicrobiales</taxon>
        <taxon>Methylopilaceae</taxon>
        <taxon>Hansschlegelia</taxon>
    </lineage>
</organism>
<dbReference type="GO" id="GO:0030170">
    <property type="term" value="F:pyridoxal phosphate binding"/>
    <property type="evidence" value="ECO:0007669"/>
    <property type="project" value="InterPro"/>
</dbReference>
<feature type="domain" description="MOSC" evidence="1">
    <location>
        <begin position="37"/>
        <end position="193"/>
    </location>
</feature>
<dbReference type="EMBL" id="BSFI01000002">
    <property type="protein sequence ID" value="GLK66660.1"/>
    <property type="molecule type" value="Genomic_DNA"/>
</dbReference>
<dbReference type="RefSeq" id="WP_271166929.1">
    <property type="nucleotide sequence ID" value="NZ_BSFI01000002.1"/>
</dbReference>
<keyword evidence="3" id="KW-1185">Reference proteome</keyword>
<evidence type="ECO:0000313" key="2">
    <source>
        <dbReference type="EMBL" id="GLK66660.1"/>
    </source>
</evidence>
<dbReference type="InterPro" id="IPR005302">
    <property type="entry name" value="MoCF_Sase_C"/>
</dbReference>
<reference evidence="2" key="2">
    <citation type="submission" date="2023-01" db="EMBL/GenBank/DDBJ databases">
        <authorList>
            <person name="Sun Q."/>
            <person name="Evtushenko L."/>
        </authorList>
    </citation>
    <scope>NUCLEOTIDE SEQUENCE</scope>
    <source>
        <strain evidence="2">VKM B-2347</strain>
    </source>
</reference>
<dbReference type="GO" id="GO:0030151">
    <property type="term" value="F:molybdenum ion binding"/>
    <property type="evidence" value="ECO:0007669"/>
    <property type="project" value="InterPro"/>
</dbReference>